<dbReference type="EMBL" id="JBHLWP010000016">
    <property type="protein sequence ID" value="MFC0253692.1"/>
    <property type="molecule type" value="Genomic_DNA"/>
</dbReference>
<organism evidence="2 3">
    <name type="scientific">Massilia consociata</name>
    <dbReference type="NCBI Taxonomy" id="760117"/>
    <lineage>
        <taxon>Bacteria</taxon>
        <taxon>Pseudomonadati</taxon>
        <taxon>Pseudomonadota</taxon>
        <taxon>Betaproteobacteria</taxon>
        <taxon>Burkholderiales</taxon>
        <taxon>Oxalobacteraceae</taxon>
        <taxon>Telluria group</taxon>
        <taxon>Massilia</taxon>
    </lineage>
</organism>
<evidence type="ECO:0000313" key="2">
    <source>
        <dbReference type="EMBL" id="MFC0253692.1"/>
    </source>
</evidence>
<evidence type="ECO:0000259" key="1">
    <source>
        <dbReference type="PROSITE" id="PS50914"/>
    </source>
</evidence>
<feature type="domain" description="BON" evidence="1">
    <location>
        <begin position="26"/>
        <end position="93"/>
    </location>
</feature>
<dbReference type="PANTHER" id="PTHR34606">
    <property type="entry name" value="BON DOMAIN-CONTAINING PROTEIN"/>
    <property type="match status" value="1"/>
</dbReference>
<dbReference type="Pfam" id="PF04972">
    <property type="entry name" value="BON"/>
    <property type="match status" value="1"/>
</dbReference>
<dbReference type="InterPro" id="IPR007055">
    <property type="entry name" value="BON_dom"/>
</dbReference>
<dbReference type="Proteomes" id="UP001589773">
    <property type="component" value="Unassembled WGS sequence"/>
</dbReference>
<dbReference type="Gene3D" id="3.30.1340.30">
    <property type="match status" value="1"/>
</dbReference>
<evidence type="ECO:0000313" key="3">
    <source>
        <dbReference type="Proteomes" id="UP001589773"/>
    </source>
</evidence>
<proteinExistence type="predicted"/>
<dbReference type="PANTHER" id="PTHR34606:SF16">
    <property type="entry name" value="BON DOMAIN-CONTAINING PROTEIN"/>
    <property type="match status" value="1"/>
</dbReference>
<sequence>MLSATLVALGACSTDPNTRKVGVALSDTAISTRVKTALLGDPDVKGRNVNVETFRGTVQLSGFVDNPESVARAADIARRVDGVREVRNALIVK</sequence>
<reference evidence="2 3" key="1">
    <citation type="submission" date="2024-09" db="EMBL/GenBank/DDBJ databases">
        <authorList>
            <person name="Sun Q."/>
            <person name="Mori K."/>
        </authorList>
    </citation>
    <scope>NUCLEOTIDE SEQUENCE [LARGE SCALE GENOMIC DNA]</scope>
    <source>
        <strain evidence="2 3">CCM 7792</strain>
    </source>
</reference>
<keyword evidence="3" id="KW-1185">Reference proteome</keyword>
<protein>
    <submittedName>
        <fullName evidence="2">BON domain-containing protein</fullName>
    </submittedName>
</protein>
<gene>
    <name evidence="2" type="ORF">ACFFJK_17480</name>
</gene>
<name>A0ABV6FJJ4_9BURK</name>
<dbReference type="PROSITE" id="PS50914">
    <property type="entry name" value="BON"/>
    <property type="match status" value="1"/>
</dbReference>
<dbReference type="InterPro" id="IPR014004">
    <property type="entry name" value="Transpt-assoc_nodulatn_dom_bac"/>
</dbReference>
<accession>A0ABV6FJJ4</accession>
<comment type="caution">
    <text evidence="2">The sequence shown here is derived from an EMBL/GenBank/DDBJ whole genome shotgun (WGS) entry which is preliminary data.</text>
</comment>
<dbReference type="SMART" id="SM00749">
    <property type="entry name" value="BON"/>
    <property type="match status" value="1"/>
</dbReference>
<dbReference type="InterPro" id="IPR051686">
    <property type="entry name" value="Lipoprotein_DolP"/>
</dbReference>